<dbReference type="SUPFAM" id="SSF54928">
    <property type="entry name" value="RNA-binding domain, RBD"/>
    <property type="match status" value="1"/>
</dbReference>
<dbReference type="eggNOG" id="ENOG502RRM5">
    <property type="taxonomic scope" value="Eukaryota"/>
</dbReference>
<dbReference type="RefSeq" id="XP_009036613.1">
    <property type="nucleotide sequence ID" value="XM_009038365.1"/>
</dbReference>
<dbReference type="InterPro" id="IPR036873">
    <property type="entry name" value="Rhodanese-like_dom_sf"/>
</dbReference>
<proteinExistence type="predicted"/>
<dbReference type="Gene3D" id="3.40.250.10">
    <property type="entry name" value="Rhodanese-like domain"/>
    <property type="match status" value="1"/>
</dbReference>
<dbReference type="InParanoid" id="F0Y8J0"/>
<organism evidence="3">
    <name type="scientific">Aureococcus anophagefferens</name>
    <name type="common">Harmful bloom alga</name>
    <dbReference type="NCBI Taxonomy" id="44056"/>
    <lineage>
        <taxon>Eukaryota</taxon>
        <taxon>Sar</taxon>
        <taxon>Stramenopiles</taxon>
        <taxon>Ochrophyta</taxon>
        <taxon>Pelagophyceae</taxon>
        <taxon>Pelagomonadales</taxon>
        <taxon>Pelagomonadaceae</taxon>
        <taxon>Aureococcus</taxon>
    </lineage>
</organism>
<evidence type="ECO:0000259" key="1">
    <source>
        <dbReference type="PROSITE" id="PS50206"/>
    </source>
</evidence>
<dbReference type="InterPro" id="IPR035979">
    <property type="entry name" value="RBD_domain_sf"/>
</dbReference>
<dbReference type="EMBL" id="GL833127">
    <property type="protein sequence ID" value="EGB08614.1"/>
    <property type="molecule type" value="Genomic_DNA"/>
</dbReference>
<keyword evidence="3" id="KW-1185">Reference proteome</keyword>
<evidence type="ECO:0000313" key="3">
    <source>
        <dbReference type="Proteomes" id="UP000002729"/>
    </source>
</evidence>
<dbReference type="Gene3D" id="3.30.70.100">
    <property type="match status" value="1"/>
</dbReference>
<reference evidence="2 3" key="1">
    <citation type="journal article" date="2011" name="Proc. Natl. Acad. Sci. U.S.A.">
        <title>Niche of harmful alga Aureococcus anophagefferens revealed through ecogenomics.</title>
        <authorList>
            <person name="Gobler C.J."/>
            <person name="Berry D.L."/>
            <person name="Dyhrman S.T."/>
            <person name="Wilhelm S.W."/>
            <person name="Salamov A."/>
            <person name="Lobanov A.V."/>
            <person name="Zhang Y."/>
            <person name="Collier J.L."/>
            <person name="Wurch L.L."/>
            <person name="Kustka A.B."/>
            <person name="Dill B.D."/>
            <person name="Shah M."/>
            <person name="VerBerkmoes N.C."/>
            <person name="Kuo A."/>
            <person name="Terry A."/>
            <person name="Pangilinan J."/>
            <person name="Lindquist E.A."/>
            <person name="Lucas S."/>
            <person name="Paulsen I.T."/>
            <person name="Hattenrath-Lehmann T.K."/>
            <person name="Talmage S.C."/>
            <person name="Walker E.A."/>
            <person name="Koch F."/>
            <person name="Burson A.M."/>
            <person name="Marcoval M.A."/>
            <person name="Tang Y.Z."/>
            <person name="Lecleir G.R."/>
            <person name="Coyne K.J."/>
            <person name="Berg G.M."/>
            <person name="Bertrand E.M."/>
            <person name="Saito M.A."/>
            <person name="Gladyshev V.N."/>
            <person name="Grigoriev I.V."/>
        </authorList>
    </citation>
    <scope>NUCLEOTIDE SEQUENCE [LARGE SCALE GENOMIC DNA]</scope>
    <source>
        <strain evidence="3">CCMP 1984</strain>
    </source>
</reference>
<dbReference type="InterPro" id="IPR020936">
    <property type="entry name" value="TrhO"/>
</dbReference>
<dbReference type="Pfam" id="PF12368">
    <property type="entry name" value="Rhodanese_C"/>
    <property type="match status" value="1"/>
</dbReference>
<gene>
    <name evidence="2" type="ORF">AURANDRAFT_64000</name>
</gene>
<protein>
    <recommendedName>
        <fullName evidence="1">Rhodanese domain-containing protein</fullName>
    </recommendedName>
</protein>
<dbReference type="PANTHER" id="PTHR43268:SF7">
    <property type="entry name" value="RHODANESE DOMAIN-CONTAINING PROTEIN"/>
    <property type="match status" value="1"/>
</dbReference>
<dbReference type="GeneID" id="20224614"/>
<dbReference type="SMART" id="SM00450">
    <property type="entry name" value="RHOD"/>
    <property type="match status" value="1"/>
</dbReference>
<sequence length="532" mass="57486">MAAVADLAQARSSAHRALPPAEDPGAVSLLLFYAYREPAWTDAEHKKALAEVLAIGARHKITGRGRCAPEGLNCTLTGRGGDVRKFCASLRAWDGALFGPADFKVTDGLEENQRFKALTIRKTEELVGYGLANDRAPKLATNSARHLEADAYHKALETPGAVVIDVRNQYETEIGRIVPPPGGAELLDPKIRNSHEFPRWLNLPETKKKLAGRSVLMYCTGGIRCERASALLHDMNAAPTCESQEDCANKAAAAALLEGADPPKEILMVRGGIERYLRTFPEGGYWRGANYLFDKRFEQRPEKQADRRPLGSCAACLAPCDEYRGKFACKFACAAKDCRVPVVVCAACRDPVFADAAKRPALAAKLRCRLCRENHAGARATPLPDCVLKGGADDVARKAAAKRQRDDRATAKAARPPARFVFVGNLPFTAERSEVLDALSLDRATPLTWLLDRTTRLFYGSAVITCADVAAASKVVDAAGRRPRRVRGRKLRVNFGAGGGDGCDGPRPPCARPRVAVLEAPAAKRAKKGNAA</sequence>
<dbReference type="OMA" id="PKMRNSI"/>
<accession>F0Y8J0</accession>
<dbReference type="Gene3D" id="3.30.70.330">
    <property type="match status" value="1"/>
</dbReference>
<dbReference type="Pfam" id="PF17773">
    <property type="entry name" value="UPF0176_N"/>
    <property type="match status" value="1"/>
</dbReference>
<dbReference type="InterPro" id="IPR040503">
    <property type="entry name" value="TRHO_N"/>
</dbReference>
<dbReference type="KEGG" id="aaf:AURANDRAFT_64000"/>
<dbReference type="SUPFAM" id="SSF52821">
    <property type="entry name" value="Rhodanese/Cell cycle control phosphatase"/>
    <property type="match status" value="1"/>
</dbReference>
<dbReference type="AlphaFoldDB" id="F0Y8J0"/>
<name>F0Y8J0_AURAN</name>
<dbReference type="PROSITE" id="PS50206">
    <property type="entry name" value="RHODANESE_3"/>
    <property type="match status" value="1"/>
</dbReference>
<feature type="domain" description="Rhodanese" evidence="1">
    <location>
        <begin position="157"/>
        <end position="285"/>
    </location>
</feature>
<dbReference type="InterPro" id="IPR001763">
    <property type="entry name" value="Rhodanese-like_dom"/>
</dbReference>
<dbReference type="GO" id="GO:0003676">
    <property type="term" value="F:nucleic acid binding"/>
    <property type="evidence" value="ECO:0007669"/>
    <property type="project" value="InterPro"/>
</dbReference>
<dbReference type="PANTHER" id="PTHR43268">
    <property type="entry name" value="THIOSULFATE SULFURTRANSFERASE/RHODANESE-LIKE DOMAIN-CONTAINING PROTEIN 2"/>
    <property type="match status" value="1"/>
</dbReference>
<dbReference type="InterPro" id="IPR022111">
    <property type="entry name" value="Rhodanese_C"/>
</dbReference>
<dbReference type="InterPro" id="IPR012677">
    <property type="entry name" value="Nucleotide-bd_a/b_plait_sf"/>
</dbReference>
<dbReference type="OrthoDB" id="25002at2759"/>
<evidence type="ECO:0000313" key="2">
    <source>
        <dbReference type="EMBL" id="EGB08614.1"/>
    </source>
</evidence>
<dbReference type="Proteomes" id="UP000002729">
    <property type="component" value="Unassembled WGS sequence"/>
</dbReference>